<dbReference type="OMA" id="FKWKFSS"/>
<feature type="compositionally biased region" description="Low complexity" evidence="2">
    <location>
        <begin position="310"/>
        <end position="323"/>
    </location>
</feature>
<gene>
    <name evidence="3" type="ORF">PGRI_063490</name>
</gene>
<reference evidence="3 4" key="1">
    <citation type="journal article" date="2016" name="BMC Genomics">
        <title>Genome sequencing and secondary metabolism of the postharvest pathogen Penicillium griseofulvum.</title>
        <authorList>
            <person name="Banani H."/>
            <person name="Marcet-Houben M."/>
            <person name="Ballester A.R."/>
            <person name="Abbruscato P."/>
            <person name="Gonzalez-Candelas L."/>
            <person name="Gabaldon T."/>
            <person name="Spadaro D."/>
        </authorList>
    </citation>
    <scope>NUCLEOTIDE SEQUENCE [LARGE SCALE GENOMIC DNA]</scope>
    <source>
        <strain evidence="3 4">PG3</strain>
    </source>
</reference>
<name>A0A135LP87_PENPA</name>
<dbReference type="InterPro" id="IPR014752">
    <property type="entry name" value="Arrestin-like_C"/>
</dbReference>
<protein>
    <submittedName>
        <fullName evidence="3">Vacuolar protein sorting-associated protein 26</fullName>
    </submittedName>
</protein>
<evidence type="ECO:0000313" key="4">
    <source>
        <dbReference type="Proteomes" id="UP000070168"/>
    </source>
</evidence>
<accession>A0A135LP87</accession>
<dbReference type="AlphaFoldDB" id="A0A135LP87"/>
<feature type="region of interest" description="Disordered" evidence="2">
    <location>
        <begin position="310"/>
        <end position="353"/>
    </location>
</feature>
<evidence type="ECO:0000313" key="3">
    <source>
        <dbReference type="EMBL" id="KXG50777.1"/>
    </source>
</evidence>
<evidence type="ECO:0000256" key="1">
    <source>
        <dbReference type="ARBA" id="ARBA00009100"/>
    </source>
</evidence>
<dbReference type="FunFam" id="2.60.40.640:FF:000004">
    <property type="entry name" value="Vacuolar protein sorting-associated protein 26"/>
    <property type="match status" value="1"/>
</dbReference>
<dbReference type="Proteomes" id="UP000070168">
    <property type="component" value="Unassembled WGS sequence"/>
</dbReference>
<dbReference type="InterPro" id="IPR028934">
    <property type="entry name" value="Vps26-related"/>
</dbReference>
<dbReference type="Pfam" id="PF03643">
    <property type="entry name" value="Vps26"/>
    <property type="match status" value="1"/>
</dbReference>
<dbReference type="PANTHER" id="PTHR12233">
    <property type="entry name" value="VACUOLAR PROTEIN SORTING 26 RELATED"/>
    <property type="match status" value="1"/>
</dbReference>
<organism evidence="3 4">
    <name type="scientific">Penicillium patulum</name>
    <name type="common">Penicillium griseofulvum</name>
    <dbReference type="NCBI Taxonomy" id="5078"/>
    <lineage>
        <taxon>Eukaryota</taxon>
        <taxon>Fungi</taxon>
        <taxon>Dikarya</taxon>
        <taxon>Ascomycota</taxon>
        <taxon>Pezizomycotina</taxon>
        <taxon>Eurotiomycetes</taxon>
        <taxon>Eurotiomycetidae</taxon>
        <taxon>Eurotiales</taxon>
        <taxon>Aspergillaceae</taxon>
        <taxon>Penicillium</taxon>
    </lineage>
</organism>
<dbReference type="FunFam" id="2.60.40.640:FF:000010">
    <property type="entry name" value="Vacuolar protein sorting-associated protein 26"/>
    <property type="match status" value="1"/>
</dbReference>
<dbReference type="RefSeq" id="XP_040649313.1">
    <property type="nucleotide sequence ID" value="XM_040794063.1"/>
</dbReference>
<dbReference type="OrthoDB" id="3821113at2759"/>
<dbReference type="Gene3D" id="2.60.40.640">
    <property type="match status" value="2"/>
</dbReference>
<dbReference type="GeneID" id="63709363"/>
<proteinExistence type="inferred from homology"/>
<comment type="similarity">
    <text evidence="1">Belongs to the VPS26 family.</text>
</comment>
<sequence>MASLFFSTPVDIDVVLEDLDERQTVDVKLDKGRRERVPLYMDGESVKGAVTIRPKDGKRLEHTGIKVQFIGTIEMFYDRGNHYEFLSLVQELAAPGELLHPQTFPFNFKNVEKQYESYNGINVKLRYFVRVTVSRRMADVIREKDLWVYSYRMPPENNSPIKMDVGIEDCLHIEFEYSKSKYHLKDVIVGRIYFLLVRLKIKHMELSIIRRETTGSPPNQYNESETLVRFEIMDGSPSRGETIPIRLFLGGFDLTPTFRDVNKKYSTRYYLSLVLIDEDARRYFKQSEIALYRQAPEIAPNAQIAQQQQIQQQMLLEQQRQQPALPPGSATAGPGREAAPPRQEPQPVPAPAA</sequence>
<feature type="compositionally biased region" description="Pro residues" evidence="2">
    <location>
        <begin position="342"/>
        <end position="353"/>
    </location>
</feature>
<evidence type="ECO:0000256" key="2">
    <source>
        <dbReference type="SAM" id="MobiDB-lite"/>
    </source>
</evidence>
<keyword evidence="4" id="KW-1185">Reference proteome</keyword>
<comment type="caution">
    <text evidence="3">The sequence shown here is derived from an EMBL/GenBank/DDBJ whole genome shotgun (WGS) entry which is preliminary data.</text>
</comment>
<dbReference type="EMBL" id="LHQR01000044">
    <property type="protein sequence ID" value="KXG50777.1"/>
    <property type="molecule type" value="Genomic_DNA"/>
</dbReference>
<dbReference type="GO" id="GO:0006886">
    <property type="term" value="P:intracellular protein transport"/>
    <property type="evidence" value="ECO:0007669"/>
    <property type="project" value="InterPro"/>
</dbReference>
<dbReference type="STRING" id="5078.A0A135LP87"/>